<keyword evidence="3" id="KW-1185">Reference proteome</keyword>
<dbReference type="Gene3D" id="2.60.40.2250">
    <property type="match status" value="1"/>
</dbReference>
<sequence length="290" mass="32434">MLVRVGHQFRITVEQPTPLICLVAPEAARHPDFVAPEEVTTTPEVEVHEYRDRFDNICRRMIAPAGEFILRGDVTLYDSEAWDEVDPDAQEVPVEELPDEALMFLMPSRYVESDVLSQQAWDLFGQVTPGWGRVQAILDHGHKVLRFDYGTASVFRTAHDASQGGTGVCRDFAHLSLAYLRAMNIPARYVNGYVGDIGVPKVDAPMDFAAWIEVFLSGRWWTFDPRNNERRLGRVVVARGHDAADVSMLSSFGPHTLTGFDVWCHPVDKEGNELPGMDYGPQPPKALTVG</sequence>
<dbReference type="OrthoDB" id="5438043at2"/>
<dbReference type="PANTHER" id="PTHR33490:SF12">
    <property type="entry name" value="BLL5557 PROTEIN"/>
    <property type="match status" value="1"/>
</dbReference>
<feature type="domain" description="Transglutaminase-like" evidence="1">
    <location>
        <begin position="161"/>
        <end position="227"/>
    </location>
</feature>
<dbReference type="SUPFAM" id="SSF54001">
    <property type="entry name" value="Cysteine proteinases"/>
    <property type="match status" value="1"/>
</dbReference>
<accession>A0A4U0QM97</accession>
<reference evidence="2 3" key="1">
    <citation type="submission" date="2019-04" db="EMBL/GenBank/DDBJ databases">
        <authorList>
            <person name="Li J."/>
        </authorList>
    </citation>
    <scope>NUCLEOTIDE SEQUENCE [LARGE SCALE GENOMIC DNA]</scope>
    <source>
        <strain evidence="2 3">CCTCC AB2016182</strain>
    </source>
</reference>
<dbReference type="InterPro" id="IPR038765">
    <property type="entry name" value="Papain-like_cys_pep_sf"/>
</dbReference>
<gene>
    <name evidence="2" type="ORF">FA740_13705</name>
</gene>
<evidence type="ECO:0000313" key="2">
    <source>
        <dbReference type="EMBL" id="TJZ82909.1"/>
    </source>
</evidence>
<dbReference type="Pfam" id="PF01841">
    <property type="entry name" value="Transglut_core"/>
    <property type="match status" value="1"/>
</dbReference>
<protein>
    <submittedName>
        <fullName evidence="2">Transglutaminase family protein</fullName>
    </submittedName>
</protein>
<dbReference type="SMART" id="SM00460">
    <property type="entry name" value="TGc"/>
    <property type="match status" value="1"/>
</dbReference>
<evidence type="ECO:0000313" key="3">
    <source>
        <dbReference type="Proteomes" id="UP000306223"/>
    </source>
</evidence>
<organism evidence="2 3">
    <name type="scientific">Paracoccus hibiscisoli</name>
    <dbReference type="NCBI Taxonomy" id="2023261"/>
    <lineage>
        <taxon>Bacteria</taxon>
        <taxon>Pseudomonadati</taxon>
        <taxon>Pseudomonadota</taxon>
        <taxon>Alphaproteobacteria</taxon>
        <taxon>Rhodobacterales</taxon>
        <taxon>Paracoccaceae</taxon>
        <taxon>Paracoccus</taxon>
    </lineage>
</organism>
<dbReference type="AlphaFoldDB" id="A0A4U0QM97"/>
<dbReference type="InterPro" id="IPR002931">
    <property type="entry name" value="Transglutaminase-like"/>
</dbReference>
<name>A0A4U0QM97_9RHOB</name>
<evidence type="ECO:0000259" key="1">
    <source>
        <dbReference type="SMART" id="SM00460"/>
    </source>
</evidence>
<dbReference type="Gene3D" id="3.10.620.30">
    <property type="match status" value="1"/>
</dbReference>
<dbReference type="EMBL" id="SUNH01000019">
    <property type="protein sequence ID" value="TJZ82909.1"/>
    <property type="molecule type" value="Genomic_DNA"/>
</dbReference>
<dbReference type="Proteomes" id="UP000306223">
    <property type="component" value="Unassembled WGS sequence"/>
</dbReference>
<proteinExistence type="predicted"/>
<comment type="caution">
    <text evidence="2">The sequence shown here is derived from an EMBL/GenBank/DDBJ whole genome shotgun (WGS) entry which is preliminary data.</text>
</comment>
<dbReference type="PANTHER" id="PTHR33490">
    <property type="entry name" value="BLR5614 PROTEIN-RELATED"/>
    <property type="match status" value="1"/>
</dbReference>